<feature type="domain" description="AAA+ ATPase" evidence="2">
    <location>
        <begin position="606"/>
        <end position="733"/>
    </location>
</feature>
<keyword evidence="3" id="KW-0378">Hydrolase</keyword>
<dbReference type="Proteomes" id="UP000291422">
    <property type="component" value="Unassembled WGS sequence"/>
</dbReference>
<feature type="compositionally biased region" description="Polar residues" evidence="1">
    <location>
        <begin position="34"/>
        <end position="45"/>
    </location>
</feature>
<dbReference type="CDD" id="cd19481">
    <property type="entry name" value="RecA-like_protease"/>
    <property type="match status" value="1"/>
</dbReference>
<sequence>MPINIPQKWKLSRTSTKGQGDDDGIGSSSIAKLNDTSTKTEQINGETKAEGEENHAPAKLEDLETSKSDAPGIEPSPERPDILYCLTLKEDNKVDRSFYKNTPWTGVNTGLPGSDPEDEEESRAVLTYYVDAVVQDKTGKEPNTSKTWREQPADFEFGRDAVLKNRYWPNLKLYSKKLIKLCELVLDYYPLRGDGKTFQPPIRDTFVEFMYCYQELKQYLNTYRQSLPEDEQSDRKLELGSCGDEELSEVLRPYLDFGELKPEENPCDATTAHDIAVLLRLLAGMYRVKAVPILTSVYLDPKQLIEYSGLWLLFKPGTVVYVKRAAFWVPVDVIEQYGRERNATSWGSKRGEGDDEYSACVIASWRYAEKDKDSHAARDNSDHLEVVLWSIHYTGTAFQRIAHEANIVKFDHPRPLRDLTIVPARLYDKLDNGILRGTLEKRGHKYLSVLSELAAHRNYKHRLSKYEGQIIVDPAAYRQYLTEENEDHFWTTPLPPQETPILDGGGGHRFSGLTDYVPSQKDPFPRLNELCLLLPSRTEGFALRNKRWMIFEIEGISERPPVPSENQLDTELVLVTDADKESLRTVLPRGESPLSSASDFVEGKGEGKIFLLYGGPGTGKTLTVECVANDTCRPLLRLTVQDVRLENDVEANIRKWFTLAAKWDAILLIDEADLFLEQRKDGDLQRNSLSTIFLRTMEYYKGVLFLTTNRAGHIDDSFISRITCPIAYNPLSDETKAKIVEKFVKKFQETGSIIVEKSAAVYLKANCKDLNGRELRNVLQNAVATAEIKERAKRRLAQLAGEDLPPIIVTVGIRHISAAVERHSEFQHDLNKLRGGRDEATRARGRQDYPTKQPGSSGVNGKV</sequence>
<reference evidence="3 5" key="1">
    <citation type="submission" date="2016-05" db="EMBL/GenBank/DDBJ databases">
        <title>Comparative analysis of secretome profiles of manganese(II)-oxidizing ascomycete fungi.</title>
        <authorList>
            <consortium name="DOE Joint Genome Institute"/>
            <person name="Zeiner C.A."/>
            <person name="Purvine S.O."/>
            <person name="Zink E.M."/>
            <person name="Wu S."/>
            <person name="Pasa-Tolic L."/>
            <person name="Chaput D.L."/>
            <person name="Haridas S."/>
            <person name="Grigoriev I.V."/>
            <person name="Santelli C.M."/>
            <person name="Hansel C.M."/>
        </authorList>
    </citation>
    <scope>NUCLEOTIDE SEQUENCE [LARGE SCALE GENOMIC DNA]</scope>
    <source>
        <strain evidence="3 5">SRC1lrK2f</strain>
    </source>
</reference>
<accession>A0A177DR48</accession>
<protein>
    <submittedName>
        <fullName evidence="3">p-loop containing nucleoside triphosphate hydrolase protein</fullName>
    </submittedName>
</protein>
<feature type="compositionally biased region" description="Polar residues" evidence="1">
    <location>
        <begin position="853"/>
        <end position="863"/>
    </location>
</feature>
<feature type="compositionally biased region" description="Basic and acidic residues" evidence="1">
    <location>
        <begin position="834"/>
        <end position="849"/>
    </location>
</feature>
<evidence type="ECO:0000313" key="3">
    <source>
        <dbReference type="EMBL" id="OAG22265.1"/>
    </source>
</evidence>
<reference evidence="4" key="3">
    <citation type="journal article" date="2019" name="J. ISSAAS">
        <title>Genomics, evolutionary history and diagnostics of the Alternaria alternata species group including apple and Asian pear pathotypes.</title>
        <authorList>
            <person name="Armitage A.D."/>
            <person name="Cockerton H.M."/>
            <person name="Sreenivasaprasad S."/>
            <person name="Woodhall J."/>
            <person name="Lane C."/>
            <person name="Harrison R.J."/>
            <person name="Clarkson J.P."/>
        </authorList>
    </citation>
    <scope>NUCLEOTIDE SEQUENCE</scope>
    <source>
        <strain evidence="4">FERA 1177</strain>
    </source>
</reference>
<feature type="region of interest" description="Disordered" evidence="1">
    <location>
        <begin position="834"/>
        <end position="863"/>
    </location>
</feature>
<dbReference type="SMART" id="SM00382">
    <property type="entry name" value="AAA"/>
    <property type="match status" value="1"/>
</dbReference>
<dbReference type="SUPFAM" id="SSF52540">
    <property type="entry name" value="P-loop containing nucleoside triphosphate hydrolases"/>
    <property type="match status" value="1"/>
</dbReference>
<proteinExistence type="predicted"/>
<dbReference type="InterPro" id="IPR054289">
    <property type="entry name" value="DUF7025"/>
</dbReference>
<dbReference type="InterPro" id="IPR003593">
    <property type="entry name" value="AAA+_ATPase"/>
</dbReference>
<evidence type="ECO:0000256" key="1">
    <source>
        <dbReference type="SAM" id="MobiDB-lite"/>
    </source>
</evidence>
<dbReference type="Proteomes" id="UP000077248">
    <property type="component" value="Unassembled WGS sequence"/>
</dbReference>
<gene>
    <name evidence="4" type="ORF">AA0117_g389</name>
    <name evidence="3" type="ORF">CC77DRAFT_793895</name>
</gene>
<dbReference type="EMBL" id="KV441475">
    <property type="protein sequence ID" value="OAG22265.1"/>
    <property type="molecule type" value="Genomic_DNA"/>
</dbReference>
<dbReference type="InterPro" id="IPR027417">
    <property type="entry name" value="P-loop_NTPase"/>
</dbReference>
<dbReference type="PANTHER" id="PTHR46411">
    <property type="entry name" value="FAMILY ATPASE, PUTATIVE-RELATED"/>
    <property type="match status" value="1"/>
</dbReference>
<dbReference type="PANTHER" id="PTHR46411:SF2">
    <property type="entry name" value="AAA+ ATPASE DOMAIN-CONTAINING PROTEIN"/>
    <property type="match status" value="1"/>
</dbReference>
<evidence type="ECO:0000313" key="5">
    <source>
        <dbReference type="Proteomes" id="UP000077248"/>
    </source>
</evidence>
<dbReference type="Pfam" id="PF23232">
    <property type="entry name" value="AAA_lid_13"/>
    <property type="match status" value="1"/>
</dbReference>
<dbReference type="InterPro" id="IPR056599">
    <property type="entry name" value="AAA_lid_fung"/>
</dbReference>
<evidence type="ECO:0000259" key="2">
    <source>
        <dbReference type="SMART" id="SM00382"/>
    </source>
</evidence>
<dbReference type="GO" id="GO:0016887">
    <property type="term" value="F:ATP hydrolysis activity"/>
    <property type="evidence" value="ECO:0007669"/>
    <property type="project" value="InterPro"/>
</dbReference>
<dbReference type="Gene3D" id="3.40.50.300">
    <property type="entry name" value="P-loop containing nucleotide triphosphate hydrolases"/>
    <property type="match status" value="1"/>
</dbReference>
<dbReference type="InterPro" id="IPR003959">
    <property type="entry name" value="ATPase_AAA_core"/>
</dbReference>
<dbReference type="KEGG" id="aalt:CC77DRAFT_793895"/>
<dbReference type="Pfam" id="PF00004">
    <property type="entry name" value="AAA"/>
    <property type="match status" value="1"/>
</dbReference>
<dbReference type="GO" id="GO:0005524">
    <property type="term" value="F:ATP binding"/>
    <property type="evidence" value="ECO:0007669"/>
    <property type="project" value="InterPro"/>
</dbReference>
<dbReference type="VEuPathDB" id="FungiDB:CC77DRAFT_793895"/>
<name>A0A177DR48_ALTAL</name>
<feature type="compositionally biased region" description="Basic and acidic residues" evidence="1">
    <location>
        <begin position="47"/>
        <end position="67"/>
    </location>
</feature>
<dbReference type="Pfam" id="PF22942">
    <property type="entry name" value="DUF7025"/>
    <property type="match status" value="1"/>
</dbReference>
<evidence type="ECO:0000313" key="4">
    <source>
        <dbReference type="EMBL" id="RYN83894.1"/>
    </source>
</evidence>
<dbReference type="AlphaFoldDB" id="A0A177DR48"/>
<dbReference type="EMBL" id="PDXD01000001">
    <property type="protein sequence ID" value="RYN83894.1"/>
    <property type="molecule type" value="Genomic_DNA"/>
</dbReference>
<keyword evidence="5" id="KW-1185">Reference proteome</keyword>
<dbReference type="OMA" id="YSACVIA"/>
<feature type="region of interest" description="Disordered" evidence="1">
    <location>
        <begin position="1"/>
        <end position="79"/>
    </location>
</feature>
<dbReference type="RefSeq" id="XP_018387686.1">
    <property type="nucleotide sequence ID" value="XM_018533213.1"/>
</dbReference>
<organism evidence="3 5">
    <name type="scientific">Alternaria alternata</name>
    <name type="common">Alternaria rot fungus</name>
    <name type="synonym">Torula alternata</name>
    <dbReference type="NCBI Taxonomy" id="5599"/>
    <lineage>
        <taxon>Eukaryota</taxon>
        <taxon>Fungi</taxon>
        <taxon>Dikarya</taxon>
        <taxon>Ascomycota</taxon>
        <taxon>Pezizomycotina</taxon>
        <taxon>Dothideomycetes</taxon>
        <taxon>Pleosporomycetidae</taxon>
        <taxon>Pleosporales</taxon>
        <taxon>Pleosporineae</taxon>
        <taxon>Pleosporaceae</taxon>
        <taxon>Alternaria</taxon>
        <taxon>Alternaria sect. Alternaria</taxon>
        <taxon>Alternaria alternata complex</taxon>
    </lineage>
</organism>
<dbReference type="GeneID" id="29118807"/>
<reference evidence="6" key="2">
    <citation type="journal article" date="2019" name="bioRxiv">
        <title>Genomics, evolutionary history and diagnostics of the Alternaria alternata species group including apple and Asian pear pathotypes.</title>
        <authorList>
            <person name="Armitage A.D."/>
            <person name="Cockerton H.M."/>
            <person name="Sreenivasaprasad S."/>
            <person name="Woodhall J.W."/>
            <person name="Lane C.R."/>
            <person name="Harrison R.J."/>
            <person name="Clarkson J.P."/>
        </authorList>
    </citation>
    <scope>NUCLEOTIDE SEQUENCE [LARGE SCALE GENOMIC DNA]</scope>
    <source>
        <strain evidence="6">FERA 1177</strain>
    </source>
</reference>
<evidence type="ECO:0000313" key="6">
    <source>
        <dbReference type="Proteomes" id="UP000291422"/>
    </source>
</evidence>